<dbReference type="InterPro" id="IPR003593">
    <property type="entry name" value="AAA+_ATPase"/>
</dbReference>
<dbReference type="PANTHER" id="PTHR42781">
    <property type="entry name" value="SPERMIDINE/PUTRESCINE IMPORT ATP-BINDING PROTEIN POTA"/>
    <property type="match status" value="1"/>
</dbReference>
<dbReference type="PROSITE" id="PS50893">
    <property type="entry name" value="ABC_TRANSPORTER_2"/>
    <property type="match status" value="1"/>
</dbReference>
<dbReference type="InterPro" id="IPR017871">
    <property type="entry name" value="ABC_transporter-like_CS"/>
</dbReference>
<dbReference type="Proteomes" id="UP001196301">
    <property type="component" value="Unassembled WGS sequence"/>
</dbReference>
<evidence type="ECO:0000256" key="1">
    <source>
        <dbReference type="ARBA" id="ARBA00022448"/>
    </source>
</evidence>
<keyword evidence="3" id="KW-0547">Nucleotide-binding</keyword>
<reference evidence="3 4" key="1">
    <citation type="submission" date="2021-06" db="EMBL/GenBank/DDBJ databases">
        <authorList>
            <person name="Sun Q."/>
            <person name="Li D."/>
        </authorList>
    </citation>
    <scope>NUCLEOTIDE SEQUENCE [LARGE SCALE GENOMIC DNA]</scope>
    <source>
        <strain evidence="3 4">N19</strain>
    </source>
</reference>
<name>A0ABS6DY44_9FIRM</name>
<protein>
    <submittedName>
        <fullName evidence="3">ATP-binding cassette domain-containing protein</fullName>
    </submittedName>
</protein>
<accession>A0ABS6DY44</accession>
<keyword evidence="3" id="KW-0067">ATP-binding</keyword>
<proteinExistence type="predicted"/>
<evidence type="ECO:0000259" key="2">
    <source>
        <dbReference type="PROSITE" id="PS50893"/>
    </source>
</evidence>
<dbReference type="Pfam" id="PF00005">
    <property type="entry name" value="ABC_tran"/>
    <property type="match status" value="1"/>
</dbReference>
<comment type="caution">
    <text evidence="3">The sequence shown here is derived from an EMBL/GenBank/DDBJ whole genome shotgun (WGS) entry which is preliminary data.</text>
</comment>
<dbReference type="InterPro" id="IPR003439">
    <property type="entry name" value="ABC_transporter-like_ATP-bd"/>
</dbReference>
<keyword evidence="4" id="KW-1185">Reference proteome</keyword>
<keyword evidence="1" id="KW-0813">Transport</keyword>
<gene>
    <name evidence="3" type="ORF">KQI20_08440</name>
</gene>
<sequence length="353" mass="40463">MSLYVDIEKDLGSFKLKVKFEQENGIVGLLGQSGCGKSMTLKCIAGIVKPDKGKIISNGTVFFDSEKKINLTPQKRNIGFLFQNYALFPHMSVKENIQLGIEKLSKEEKDEITKKYLKKFRLEGFENRYPWQLSGGQQQRIALARALCLNPDILILDEPFSALDYHLRSNMENELCEILKDFDGNVLFVTHDISEAYRISDDIIVFDSGVSLPKRKKDELFVHPRCMTEAVITGCKNISSCDIIDTNTVFAKEWGFKCKIENGVDENSKHVGIRAHHMKVIQDNQEILEDSENIFEMTVVKVIENSFTYNIHIKNCDNENNLSLQMEVDKNIRKVELGQKIRVKFDKNSVFDF</sequence>
<feature type="domain" description="ABC transporter" evidence="2">
    <location>
        <begin position="2"/>
        <end position="233"/>
    </location>
</feature>
<dbReference type="InterPro" id="IPR050093">
    <property type="entry name" value="ABC_SmlMolc_Importer"/>
</dbReference>
<evidence type="ECO:0000313" key="4">
    <source>
        <dbReference type="Proteomes" id="UP001196301"/>
    </source>
</evidence>
<organism evidence="3 4">
    <name type="scientific">Intestinibacter bartlettii</name>
    <dbReference type="NCBI Taxonomy" id="261299"/>
    <lineage>
        <taxon>Bacteria</taxon>
        <taxon>Bacillati</taxon>
        <taxon>Bacillota</taxon>
        <taxon>Clostridia</taxon>
        <taxon>Peptostreptococcales</taxon>
        <taxon>Peptostreptococcaceae</taxon>
        <taxon>Intestinibacter</taxon>
    </lineage>
</organism>
<evidence type="ECO:0000313" key="3">
    <source>
        <dbReference type="EMBL" id="MBU5336464.1"/>
    </source>
</evidence>
<dbReference type="SMART" id="SM00382">
    <property type="entry name" value="AAA"/>
    <property type="match status" value="1"/>
</dbReference>
<dbReference type="GO" id="GO:0005524">
    <property type="term" value="F:ATP binding"/>
    <property type="evidence" value="ECO:0007669"/>
    <property type="project" value="UniProtKB-KW"/>
</dbReference>
<dbReference type="PROSITE" id="PS00211">
    <property type="entry name" value="ABC_TRANSPORTER_1"/>
    <property type="match status" value="1"/>
</dbReference>
<dbReference type="PANTHER" id="PTHR42781:SF4">
    <property type="entry name" value="SPERMIDINE_PUTRESCINE IMPORT ATP-BINDING PROTEIN POTA"/>
    <property type="match status" value="1"/>
</dbReference>
<dbReference type="RefSeq" id="WP_216569623.1">
    <property type="nucleotide sequence ID" value="NZ_JAHLOQ010000020.1"/>
</dbReference>
<dbReference type="EMBL" id="JAHLOQ010000020">
    <property type="protein sequence ID" value="MBU5336464.1"/>
    <property type="molecule type" value="Genomic_DNA"/>
</dbReference>